<keyword evidence="1" id="KW-0472">Membrane</keyword>
<organism evidence="2 3">
    <name type="scientific">Microvirga vignae</name>
    <dbReference type="NCBI Taxonomy" id="1225564"/>
    <lineage>
        <taxon>Bacteria</taxon>
        <taxon>Pseudomonadati</taxon>
        <taxon>Pseudomonadota</taxon>
        <taxon>Alphaproteobacteria</taxon>
        <taxon>Hyphomicrobiales</taxon>
        <taxon>Methylobacteriaceae</taxon>
        <taxon>Microvirga</taxon>
    </lineage>
</organism>
<evidence type="ECO:0000256" key="1">
    <source>
        <dbReference type="SAM" id="Phobius"/>
    </source>
</evidence>
<comment type="caution">
    <text evidence="2">The sequence shown here is derived from an EMBL/GenBank/DDBJ whole genome shotgun (WGS) entry which is preliminary data.</text>
</comment>
<proteinExistence type="predicted"/>
<keyword evidence="1" id="KW-1133">Transmembrane helix</keyword>
<name>A0A0H1RHT3_9HYPH</name>
<evidence type="ECO:0000313" key="2">
    <source>
        <dbReference type="EMBL" id="KLK92182.1"/>
    </source>
</evidence>
<keyword evidence="1" id="KW-0812">Transmembrane</keyword>
<gene>
    <name evidence="2" type="ORF">AA309_15935</name>
</gene>
<feature type="transmembrane region" description="Helical" evidence="1">
    <location>
        <begin position="52"/>
        <end position="76"/>
    </location>
</feature>
<accession>A0A0H1RHT3</accession>
<dbReference type="Proteomes" id="UP000035489">
    <property type="component" value="Unassembled WGS sequence"/>
</dbReference>
<dbReference type="AlphaFoldDB" id="A0A0H1RHT3"/>
<dbReference type="PATRIC" id="fig|1225564.3.peg.4272"/>
<dbReference type="EMBL" id="LCYG01000041">
    <property type="protein sequence ID" value="KLK92182.1"/>
    <property type="molecule type" value="Genomic_DNA"/>
</dbReference>
<protein>
    <submittedName>
        <fullName evidence="2">Uncharacterized protein</fullName>
    </submittedName>
</protein>
<sequence>MAWSAPAIIITLWWCNSVRLQVTAFVTTEGKTPTWLSVGLGEKEASMRRAEIWAAFNNALAVVMTIIVIATLFYSLPVRAGEGHSHEHQMAHGAYHYLYNGIMRPNVKNSSWRVSRVVLRLITSGSVE</sequence>
<keyword evidence="3" id="KW-1185">Reference proteome</keyword>
<evidence type="ECO:0000313" key="3">
    <source>
        <dbReference type="Proteomes" id="UP000035489"/>
    </source>
</evidence>
<reference evidence="2 3" key="1">
    <citation type="submission" date="2015-05" db="EMBL/GenBank/DDBJ databases">
        <title>Draft genome sequence of Microvirga vignae strain BR3299, a novel nitrogen fixing bacteria isolated from Brazil semi-aired region.</title>
        <authorList>
            <person name="Zilli J.E."/>
            <person name="Passos S.R."/>
            <person name="Leite J."/>
            <person name="Baldani J.I."/>
            <person name="Xavier G.R."/>
            <person name="Rumjaneck N.G."/>
            <person name="Simoes-Araujo J.L."/>
        </authorList>
    </citation>
    <scope>NUCLEOTIDE SEQUENCE [LARGE SCALE GENOMIC DNA]</scope>
    <source>
        <strain evidence="2 3">BR3299</strain>
    </source>
</reference>